<dbReference type="EMBL" id="GL377585">
    <property type="protein sequence ID" value="EFJ26204.1"/>
    <property type="molecule type" value="Genomic_DNA"/>
</dbReference>
<proteinExistence type="predicted"/>
<dbReference type="Proteomes" id="UP000001514">
    <property type="component" value="Unassembled WGS sequence"/>
</dbReference>
<evidence type="ECO:0000313" key="2">
    <source>
        <dbReference type="Proteomes" id="UP000001514"/>
    </source>
</evidence>
<dbReference type="HOGENOM" id="CLU_1581201_0_0_1"/>
<reference evidence="1 2" key="1">
    <citation type="journal article" date="2011" name="Science">
        <title>The Selaginella genome identifies genetic changes associated with the evolution of vascular plants.</title>
        <authorList>
            <person name="Banks J.A."/>
            <person name="Nishiyama T."/>
            <person name="Hasebe M."/>
            <person name="Bowman J.L."/>
            <person name="Gribskov M."/>
            <person name="dePamphilis C."/>
            <person name="Albert V.A."/>
            <person name="Aono N."/>
            <person name="Aoyama T."/>
            <person name="Ambrose B.A."/>
            <person name="Ashton N.W."/>
            <person name="Axtell M.J."/>
            <person name="Barker E."/>
            <person name="Barker M.S."/>
            <person name="Bennetzen J.L."/>
            <person name="Bonawitz N.D."/>
            <person name="Chapple C."/>
            <person name="Cheng C."/>
            <person name="Correa L.G."/>
            <person name="Dacre M."/>
            <person name="DeBarry J."/>
            <person name="Dreyer I."/>
            <person name="Elias M."/>
            <person name="Engstrom E.M."/>
            <person name="Estelle M."/>
            <person name="Feng L."/>
            <person name="Finet C."/>
            <person name="Floyd S.K."/>
            <person name="Frommer W.B."/>
            <person name="Fujita T."/>
            <person name="Gramzow L."/>
            <person name="Gutensohn M."/>
            <person name="Harholt J."/>
            <person name="Hattori M."/>
            <person name="Heyl A."/>
            <person name="Hirai T."/>
            <person name="Hiwatashi Y."/>
            <person name="Ishikawa M."/>
            <person name="Iwata M."/>
            <person name="Karol K.G."/>
            <person name="Koehler B."/>
            <person name="Kolukisaoglu U."/>
            <person name="Kubo M."/>
            <person name="Kurata T."/>
            <person name="Lalonde S."/>
            <person name="Li K."/>
            <person name="Li Y."/>
            <person name="Litt A."/>
            <person name="Lyons E."/>
            <person name="Manning G."/>
            <person name="Maruyama T."/>
            <person name="Michael T.P."/>
            <person name="Mikami K."/>
            <person name="Miyazaki S."/>
            <person name="Morinaga S."/>
            <person name="Murata T."/>
            <person name="Mueller-Roeber B."/>
            <person name="Nelson D.R."/>
            <person name="Obara M."/>
            <person name="Oguri Y."/>
            <person name="Olmstead R.G."/>
            <person name="Onodera N."/>
            <person name="Petersen B.L."/>
            <person name="Pils B."/>
            <person name="Prigge M."/>
            <person name="Rensing S.A."/>
            <person name="Riano-Pachon D.M."/>
            <person name="Roberts A.W."/>
            <person name="Sato Y."/>
            <person name="Scheller H.V."/>
            <person name="Schulz B."/>
            <person name="Schulz C."/>
            <person name="Shakirov E.V."/>
            <person name="Shibagaki N."/>
            <person name="Shinohara N."/>
            <person name="Shippen D.E."/>
            <person name="Soerensen I."/>
            <person name="Sotooka R."/>
            <person name="Sugimoto N."/>
            <person name="Sugita M."/>
            <person name="Sumikawa N."/>
            <person name="Tanurdzic M."/>
            <person name="Theissen G."/>
            <person name="Ulvskov P."/>
            <person name="Wakazuki S."/>
            <person name="Weng J.K."/>
            <person name="Willats W.W."/>
            <person name="Wipf D."/>
            <person name="Wolf P.G."/>
            <person name="Yang L."/>
            <person name="Zimmer A.D."/>
            <person name="Zhu Q."/>
            <person name="Mitros T."/>
            <person name="Hellsten U."/>
            <person name="Loque D."/>
            <person name="Otillar R."/>
            <person name="Salamov A."/>
            <person name="Schmutz J."/>
            <person name="Shapiro H."/>
            <person name="Lindquist E."/>
            <person name="Lucas S."/>
            <person name="Rokhsar D."/>
            <person name="Grigoriev I.V."/>
        </authorList>
    </citation>
    <scope>NUCLEOTIDE SEQUENCE [LARGE SCALE GENOMIC DNA]</scope>
</reference>
<protein>
    <submittedName>
        <fullName evidence="1">Uncharacterized protein</fullName>
    </submittedName>
</protein>
<accession>D8RP63</accession>
<name>D8RP63_SELML</name>
<dbReference type="AlphaFoldDB" id="D8RP63"/>
<dbReference type="Gramene" id="EFJ26204">
    <property type="protein sequence ID" value="EFJ26204"/>
    <property type="gene ID" value="SELMODRAFT_413347"/>
</dbReference>
<dbReference type="InParanoid" id="D8RP63"/>
<evidence type="ECO:0000313" key="1">
    <source>
        <dbReference type="EMBL" id="EFJ26204.1"/>
    </source>
</evidence>
<keyword evidence="2" id="KW-1185">Reference proteome</keyword>
<dbReference type="KEGG" id="smo:SELMODRAFT_413347"/>
<dbReference type="PANTHER" id="PTHR31718:SF64">
    <property type="entry name" value="OS10G0361900 PROTEIN"/>
    <property type="match status" value="1"/>
</dbReference>
<organism evidence="2">
    <name type="scientific">Selaginella moellendorffii</name>
    <name type="common">Spikemoss</name>
    <dbReference type="NCBI Taxonomy" id="88036"/>
    <lineage>
        <taxon>Eukaryota</taxon>
        <taxon>Viridiplantae</taxon>
        <taxon>Streptophyta</taxon>
        <taxon>Embryophyta</taxon>
        <taxon>Tracheophyta</taxon>
        <taxon>Lycopodiopsida</taxon>
        <taxon>Selaginellales</taxon>
        <taxon>Selaginellaceae</taxon>
        <taxon>Selaginella</taxon>
    </lineage>
</organism>
<sequence>MVNLQQCCEHHEIFYLKNLKRDSSKTLRRPELRHISRALGTGTEAQAPALRIRSELHISRLGHFSTTELAHTKVEKGGVLGQALGFMWTRTSPNYKLLEEWSKQCTDANVDIIFTSLSGVTLTYRNLDHTNYDDFERCSTDVFDVQVHFDMGIWLEGDTLSYVSDKCKV</sequence>
<gene>
    <name evidence="1" type="ORF">SELMODRAFT_413347</name>
</gene>
<dbReference type="PANTHER" id="PTHR31718">
    <property type="entry name" value="PLAT DOMAIN-CONTAINING PROTEIN"/>
    <property type="match status" value="1"/>
</dbReference>